<feature type="region of interest" description="Disordered" evidence="1">
    <location>
        <begin position="185"/>
        <end position="205"/>
    </location>
</feature>
<dbReference type="EMBL" id="JACAZH010000012">
    <property type="protein sequence ID" value="KAF7353485.1"/>
    <property type="molecule type" value="Genomic_DNA"/>
</dbReference>
<feature type="compositionally biased region" description="Basic and acidic residues" evidence="1">
    <location>
        <begin position="189"/>
        <end position="199"/>
    </location>
</feature>
<evidence type="ECO:0000313" key="3">
    <source>
        <dbReference type="Proteomes" id="UP000623467"/>
    </source>
</evidence>
<evidence type="ECO:0000256" key="1">
    <source>
        <dbReference type="SAM" id="MobiDB-lite"/>
    </source>
</evidence>
<dbReference type="AlphaFoldDB" id="A0A8H7CX20"/>
<accession>A0A8H7CX20</accession>
<comment type="caution">
    <text evidence="2">The sequence shown here is derived from an EMBL/GenBank/DDBJ whole genome shotgun (WGS) entry which is preliminary data.</text>
</comment>
<protein>
    <submittedName>
        <fullName evidence="2">Uncharacterized protein</fullName>
    </submittedName>
</protein>
<feature type="region of interest" description="Disordered" evidence="1">
    <location>
        <begin position="142"/>
        <end position="165"/>
    </location>
</feature>
<dbReference type="Proteomes" id="UP000623467">
    <property type="component" value="Unassembled WGS sequence"/>
</dbReference>
<name>A0A8H7CX20_9AGAR</name>
<organism evidence="2 3">
    <name type="scientific">Mycena sanguinolenta</name>
    <dbReference type="NCBI Taxonomy" id="230812"/>
    <lineage>
        <taxon>Eukaryota</taxon>
        <taxon>Fungi</taxon>
        <taxon>Dikarya</taxon>
        <taxon>Basidiomycota</taxon>
        <taxon>Agaricomycotina</taxon>
        <taxon>Agaricomycetes</taxon>
        <taxon>Agaricomycetidae</taxon>
        <taxon>Agaricales</taxon>
        <taxon>Marasmiineae</taxon>
        <taxon>Mycenaceae</taxon>
        <taxon>Mycena</taxon>
    </lineage>
</organism>
<evidence type="ECO:0000313" key="2">
    <source>
        <dbReference type="EMBL" id="KAF7353485.1"/>
    </source>
</evidence>
<sequence length="205" mass="22431">MRRRQAGPQGRVHTAGGQACESGREEGGVLQMLLKRICAVRVRARRGLHGAVRMDAGTGKGTLRAIRAEEQIHDDDEDDSPPGVPFAMPVPRFVTSTIHRRPRTRTRTSASDDILDAALNPALELQTEPRCPGAHFRLKLERARSSSPHPSPRVPQLQAVSARGGGYESSSVVITWQSYSPIRCASSPRAHDPRCTRDDCEVDIA</sequence>
<gene>
    <name evidence="2" type="ORF">MSAN_01538100</name>
</gene>
<reference evidence="2" key="1">
    <citation type="submission" date="2020-05" db="EMBL/GenBank/DDBJ databases">
        <title>Mycena genomes resolve the evolution of fungal bioluminescence.</title>
        <authorList>
            <person name="Tsai I.J."/>
        </authorList>
    </citation>
    <scope>NUCLEOTIDE SEQUENCE</scope>
    <source>
        <strain evidence="2">160909Yilan</strain>
    </source>
</reference>
<keyword evidence="3" id="KW-1185">Reference proteome</keyword>
<feature type="region of interest" description="Disordered" evidence="1">
    <location>
        <begin position="1"/>
        <end position="22"/>
    </location>
</feature>
<proteinExistence type="predicted"/>